<keyword evidence="10" id="KW-1185">Reference proteome</keyword>
<proteinExistence type="predicted"/>
<feature type="transmembrane region" description="Helical" evidence="7">
    <location>
        <begin position="138"/>
        <end position="156"/>
    </location>
</feature>
<dbReference type="Gene3D" id="1.20.1250.20">
    <property type="entry name" value="MFS general substrate transporter like domains"/>
    <property type="match status" value="1"/>
</dbReference>
<feature type="transmembrane region" description="Helical" evidence="7">
    <location>
        <begin position="12"/>
        <end position="29"/>
    </location>
</feature>
<dbReference type="EMBL" id="MOOB01000062">
    <property type="protein sequence ID" value="OQE77408.1"/>
    <property type="molecule type" value="Genomic_DNA"/>
</dbReference>
<evidence type="ECO:0000256" key="5">
    <source>
        <dbReference type="ARBA" id="ARBA00023136"/>
    </source>
</evidence>
<dbReference type="PANTHER" id="PTHR23504:SF3">
    <property type="entry name" value="MAJOR FACILITATOR SUPERFAMILY (MFS) PROFILE DOMAIN-CONTAINING PROTEIN"/>
    <property type="match status" value="1"/>
</dbReference>
<evidence type="ECO:0000256" key="2">
    <source>
        <dbReference type="ARBA" id="ARBA00022448"/>
    </source>
</evidence>
<sequence length="585" mass="62931">MKTLVSKLYTPYVYNIAIVVGSAFTWATTTRVERTRKRCGSEWIRLRPHQVTYASQHVQNMVAITRADRQPDAVYEESNHVDETTSLLASSKTKYADAPTSDTLDSSSGSDGDNDGNDGNDGNDDNDDEKKPLPIAQILLLCYARAVEPLAFFSIFPYVSQMVQDNGGLADSDVGFYSGLIESMFSLTQAIVMIFWGRAADRLGRKPVLVSSLFGVTVATSLFGLAKTIPQMIMFRCLAGVFAGTIVTIRTMVAEHSTPSTQARAFSWFAFSGNLGIFLGPLLGGALADPVRQYPGVFGTVHFFEKYPYALSSLVVAFVGATAAVSSACFVEETLKKEPVTVGHDGAEAASDAPTQSSDLSTWQLLKSPGVGMVLYVYGHIMVLAFAFTAIIPVFWFTPVHLGGYGFTPLQISLMMGLNGAAQATWLLLVFPPLQKKIGSNGVIRLCATAYPLFFLCCPLGNVLLRMGTDGSVKAFWILLPTALAIGCGVSMSFTAIQLVLNDVAPFPKVLGTLNALALTGVSALRAFCPALFTTLFALGARTQLAGGYAIWILMLIIASGLSVAAKYLPEPEAADKRRNSQARR</sequence>
<dbReference type="Proteomes" id="UP000191691">
    <property type="component" value="Unassembled WGS sequence"/>
</dbReference>
<dbReference type="InterPro" id="IPR011701">
    <property type="entry name" value="MFS"/>
</dbReference>
<comment type="caution">
    <text evidence="9">The sequence shown here is derived from an EMBL/GenBank/DDBJ whole genome shotgun (WGS) entry which is preliminary data.</text>
</comment>
<feature type="transmembrane region" description="Helical" evidence="7">
    <location>
        <begin position="208"/>
        <end position="226"/>
    </location>
</feature>
<dbReference type="AlphaFoldDB" id="A0A1V6XQM9"/>
<evidence type="ECO:0000256" key="1">
    <source>
        <dbReference type="ARBA" id="ARBA00004141"/>
    </source>
</evidence>
<keyword evidence="3 7" id="KW-0812">Transmembrane</keyword>
<comment type="subcellular location">
    <subcellularLocation>
        <location evidence="1">Membrane</location>
        <topology evidence="1">Multi-pass membrane protein</topology>
    </subcellularLocation>
</comment>
<reference evidence="10" key="1">
    <citation type="journal article" date="2017" name="Nat. Microbiol.">
        <title>Global analysis of biosynthetic gene clusters reveals vast potential of secondary metabolite production in Penicillium species.</title>
        <authorList>
            <person name="Nielsen J.C."/>
            <person name="Grijseels S."/>
            <person name="Prigent S."/>
            <person name="Ji B."/>
            <person name="Dainat J."/>
            <person name="Nielsen K.F."/>
            <person name="Frisvad J.C."/>
            <person name="Workman M."/>
            <person name="Nielsen J."/>
        </authorList>
    </citation>
    <scope>NUCLEOTIDE SEQUENCE [LARGE SCALE GENOMIC DNA]</scope>
    <source>
        <strain evidence="10">IBT 13039</strain>
    </source>
</reference>
<organism evidence="9 10">
    <name type="scientific">Penicillium nalgiovense</name>
    <dbReference type="NCBI Taxonomy" id="60175"/>
    <lineage>
        <taxon>Eukaryota</taxon>
        <taxon>Fungi</taxon>
        <taxon>Dikarya</taxon>
        <taxon>Ascomycota</taxon>
        <taxon>Pezizomycotina</taxon>
        <taxon>Eurotiomycetes</taxon>
        <taxon>Eurotiomycetidae</taxon>
        <taxon>Eurotiales</taxon>
        <taxon>Aspergillaceae</taxon>
        <taxon>Penicillium</taxon>
    </lineage>
</organism>
<feature type="transmembrane region" description="Helical" evidence="7">
    <location>
        <begin position="307"/>
        <end position="331"/>
    </location>
</feature>
<feature type="domain" description="Major facilitator superfamily (MFS) profile" evidence="8">
    <location>
        <begin position="137"/>
        <end position="573"/>
    </location>
</feature>
<dbReference type="InterPro" id="IPR020846">
    <property type="entry name" value="MFS_dom"/>
</dbReference>
<evidence type="ECO:0000256" key="3">
    <source>
        <dbReference type="ARBA" id="ARBA00022692"/>
    </source>
</evidence>
<evidence type="ECO:0000313" key="10">
    <source>
        <dbReference type="Proteomes" id="UP000191691"/>
    </source>
</evidence>
<feature type="transmembrane region" description="Helical" evidence="7">
    <location>
        <begin position="265"/>
        <end position="287"/>
    </location>
</feature>
<gene>
    <name evidence="9" type="ORF">PENNAL_c0062G09496</name>
</gene>
<evidence type="ECO:0000256" key="6">
    <source>
        <dbReference type="SAM" id="MobiDB-lite"/>
    </source>
</evidence>
<feature type="transmembrane region" description="Helical" evidence="7">
    <location>
        <begin position="410"/>
        <end position="431"/>
    </location>
</feature>
<protein>
    <recommendedName>
        <fullName evidence="8">Major facilitator superfamily (MFS) profile domain-containing protein</fullName>
    </recommendedName>
</protein>
<feature type="transmembrane region" description="Helical" evidence="7">
    <location>
        <begin position="513"/>
        <end position="537"/>
    </location>
</feature>
<feature type="transmembrane region" description="Helical" evidence="7">
    <location>
        <begin position="176"/>
        <end position="196"/>
    </location>
</feature>
<feature type="region of interest" description="Disordered" evidence="6">
    <location>
        <begin position="79"/>
        <end position="129"/>
    </location>
</feature>
<accession>A0A1V6XQM9</accession>
<evidence type="ECO:0000259" key="8">
    <source>
        <dbReference type="PROSITE" id="PS50850"/>
    </source>
</evidence>
<feature type="transmembrane region" description="Helical" evidence="7">
    <location>
        <begin position="476"/>
        <end position="501"/>
    </location>
</feature>
<dbReference type="Pfam" id="PF07690">
    <property type="entry name" value="MFS_1"/>
    <property type="match status" value="1"/>
</dbReference>
<dbReference type="PRINTS" id="PR01035">
    <property type="entry name" value="TCRTETA"/>
</dbReference>
<feature type="compositionally biased region" description="Acidic residues" evidence="6">
    <location>
        <begin position="112"/>
        <end position="127"/>
    </location>
</feature>
<dbReference type="InterPro" id="IPR001958">
    <property type="entry name" value="Tet-R_TetA/multi-R_MdtG-like"/>
</dbReference>
<dbReference type="PROSITE" id="PS50850">
    <property type="entry name" value="MFS"/>
    <property type="match status" value="1"/>
</dbReference>
<feature type="transmembrane region" description="Helical" evidence="7">
    <location>
        <begin position="443"/>
        <end position="464"/>
    </location>
</feature>
<feature type="compositionally biased region" description="Polar residues" evidence="6">
    <location>
        <begin position="84"/>
        <end position="93"/>
    </location>
</feature>
<dbReference type="InterPro" id="IPR036259">
    <property type="entry name" value="MFS_trans_sf"/>
</dbReference>
<dbReference type="GO" id="GO:0022857">
    <property type="term" value="F:transmembrane transporter activity"/>
    <property type="evidence" value="ECO:0007669"/>
    <property type="project" value="InterPro"/>
</dbReference>
<dbReference type="GO" id="GO:0016020">
    <property type="term" value="C:membrane"/>
    <property type="evidence" value="ECO:0007669"/>
    <property type="project" value="UniProtKB-SubCell"/>
</dbReference>
<feature type="transmembrane region" description="Helical" evidence="7">
    <location>
        <begin position="549"/>
        <end position="569"/>
    </location>
</feature>
<feature type="transmembrane region" description="Helical" evidence="7">
    <location>
        <begin position="375"/>
        <end position="398"/>
    </location>
</feature>
<keyword evidence="5 7" id="KW-0472">Membrane</keyword>
<keyword evidence="4 7" id="KW-1133">Transmembrane helix</keyword>
<name>A0A1V6XQM9_PENNA</name>
<feature type="transmembrane region" description="Helical" evidence="7">
    <location>
        <begin position="232"/>
        <end position="253"/>
    </location>
</feature>
<dbReference type="SUPFAM" id="SSF103473">
    <property type="entry name" value="MFS general substrate transporter"/>
    <property type="match status" value="1"/>
</dbReference>
<evidence type="ECO:0000313" key="9">
    <source>
        <dbReference type="EMBL" id="OQE77408.1"/>
    </source>
</evidence>
<dbReference type="OMA" id="IWQMILF"/>
<dbReference type="CDD" id="cd17330">
    <property type="entry name" value="MFS_SLC46_TetA_like"/>
    <property type="match status" value="1"/>
</dbReference>
<evidence type="ECO:0000256" key="4">
    <source>
        <dbReference type="ARBA" id="ARBA00022989"/>
    </source>
</evidence>
<evidence type="ECO:0000256" key="7">
    <source>
        <dbReference type="SAM" id="Phobius"/>
    </source>
</evidence>
<keyword evidence="2" id="KW-0813">Transport</keyword>
<dbReference type="PANTHER" id="PTHR23504">
    <property type="entry name" value="MAJOR FACILITATOR SUPERFAMILY DOMAIN-CONTAINING PROTEIN 10"/>
    <property type="match status" value="1"/>
</dbReference>